<name>A0A166BL67_EXIGL</name>
<feature type="transmembrane region" description="Helical" evidence="1">
    <location>
        <begin position="20"/>
        <end position="41"/>
    </location>
</feature>
<evidence type="ECO:0000313" key="3">
    <source>
        <dbReference type="Proteomes" id="UP000077266"/>
    </source>
</evidence>
<feature type="transmembrane region" description="Helical" evidence="1">
    <location>
        <begin position="62"/>
        <end position="84"/>
    </location>
</feature>
<dbReference type="OrthoDB" id="6058203at2759"/>
<dbReference type="EMBL" id="KV425890">
    <property type="protein sequence ID" value="KZW02130.1"/>
    <property type="molecule type" value="Genomic_DNA"/>
</dbReference>
<evidence type="ECO:0000313" key="2">
    <source>
        <dbReference type="EMBL" id="KZW02130.1"/>
    </source>
</evidence>
<keyword evidence="1" id="KW-0812">Transmembrane</keyword>
<evidence type="ECO:0000256" key="1">
    <source>
        <dbReference type="SAM" id="Phobius"/>
    </source>
</evidence>
<keyword evidence="1" id="KW-0472">Membrane</keyword>
<protein>
    <submittedName>
        <fullName evidence="2">Uncharacterized protein</fullName>
    </submittedName>
</protein>
<keyword evidence="3" id="KW-1185">Reference proteome</keyword>
<organism evidence="2 3">
    <name type="scientific">Exidia glandulosa HHB12029</name>
    <dbReference type="NCBI Taxonomy" id="1314781"/>
    <lineage>
        <taxon>Eukaryota</taxon>
        <taxon>Fungi</taxon>
        <taxon>Dikarya</taxon>
        <taxon>Basidiomycota</taxon>
        <taxon>Agaricomycotina</taxon>
        <taxon>Agaricomycetes</taxon>
        <taxon>Auriculariales</taxon>
        <taxon>Exidiaceae</taxon>
        <taxon>Exidia</taxon>
    </lineage>
</organism>
<keyword evidence="1" id="KW-1133">Transmembrane helix</keyword>
<dbReference type="Proteomes" id="UP000077266">
    <property type="component" value="Unassembled WGS sequence"/>
</dbReference>
<dbReference type="AlphaFoldDB" id="A0A166BL67"/>
<proteinExistence type="predicted"/>
<dbReference type="InParanoid" id="A0A166BL67"/>
<sequence length="116" mass="13092">MHGFRPRPSYHFPFFPSVCFPLGHILLLNLGLVGIMSFACHTLASGCRPCNYCCNTFPLRSLYLLSLVIVFAFPECSACVLSRFCMCTALTRLCLVLHSRTPTRTTIYTLHRLSID</sequence>
<reference evidence="2 3" key="1">
    <citation type="journal article" date="2016" name="Mol. Biol. Evol.">
        <title>Comparative Genomics of Early-Diverging Mushroom-Forming Fungi Provides Insights into the Origins of Lignocellulose Decay Capabilities.</title>
        <authorList>
            <person name="Nagy L.G."/>
            <person name="Riley R."/>
            <person name="Tritt A."/>
            <person name="Adam C."/>
            <person name="Daum C."/>
            <person name="Floudas D."/>
            <person name="Sun H."/>
            <person name="Yadav J.S."/>
            <person name="Pangilinan J."/>
            <person name="Larsson K.H."/>
            <person name="Matsuura K."/>
            <person name="Barry K."/>
            <person name="Labutti K."/>
            <person name="Kuo R."/>
            <person name="Ohm R.A."/>
            <person name="Bhattacharya S.S."/>
            <person name="Shirouzu T."/>
            <person name="Yoshinaga Y."/>
            <person name="Martin F.M."/>
            <person name="Grigoriev I.V."/>
            <person name="Hibbett D.S."/>
        </authorList>
    </citation>
    <scope>NUCLEOTIDE SEQUENCE [LARGE SCALE GENOMIC DNA]</scope>
    <source>
        <strain evidence="2 3">HHB12029</strain>
    </source>
</reference>
<accession>A0A166BL67</accession>
<gene>
    <name evidence="2" type="ORF">EXIGLDRAFT_514407</name>
</gene>